<dbReference type="EMBL" id="MABE01000526">
    <property type="protein sequence ID" value="OUS39771.1"/>
    <property type="molecule type" value="Genomic_DNA"/>
</dbReference>
<proteinExistence type="predicted"/>
<feature type="non-terminal residue" evidence="1">
    <location>
        <position position="201"/>
    </location>
</feature>
<reference evidence="2" key="1">
    <citation type="journal article" date="2017" name="Proc. Natl. Acad. Sci. U.S.A.">
        <title>Simulation of Deepwater Horizon oil plume reveals substrate specialization within a complex community of hydrocarbon degraders.</title>
        <authorList>
            <person name="Hu P."/>
            <person name="Dubinsky E.A."/>
            <person name="Probst A.J."/>
            <person name="Wang J."/>
            <person name="Sieber C.M.K."/>
            <person name="Tom L.M."/>
            <person name="Gardinali P."/>
            <person name="Banfield J.F."/>
            <person name="Atlas R.M."/>
            <person name="Andersen G.L."/>
        </authorList>
    </citation>
    <scope>NUCLEOTIDE SEQUENCE [LARGE SCALE GENOMIC DNA]</scope>
</reference>
<evidence type="ECO:0000313" key="2">
    <source>
        <dbReference type="Proteomes" id="UP000227088"/>
    </source>
</evidence>
<sequence>METQPTQHGLMQLFMSLGLSTDTSLTTLGSGAEADATGFDSLLAGYLPDSNMPDPSLTVVSITIEESLTSPLMGLNDSEQAIDLTDSSLMAVGALPLLQPETGEDLPLSPLASPLLAQDSVTLKTDGVKAKVETPHDDAGQALLEDQGFYAQSLVSSMMNTANMNESGKAGVNSDNQQMRALQASMTGSAEQGSTVSALAS</sequence>
<gene>
    <name evidence="1" type="ORF">A9R00_09140</name>
</gene>
<dbReference type="AlphaFoldDB" id="A0A1Y5HR14"/>
<protein>
    <submittedName>
        <fullName evidence="1">Uncharacterized protein</fullName>
    </submittedName>
</protein>
<dbReference type="Proteomes" id="UP000227088">
    <property type="component" value="Unassembled WGS sequence"/>
</dbReference>
<name>A0A1Y5HR14_OLEAN</name>
<evidence type="ECO:0000313" key="1">
    <source>
        <dbReference type="EMBL" id="OUS39771.1"/>
    </source>
</evidence>
<comment type="caution">
    <text evidence="1">The sequence shown here is derived from an EMBL/GenBank/DDBJ whole genome shotgun (WGS) entry which is preliminary data.</text>
</comment>
<accession>A0A1Y5HR14</accession>
<organism evidence="1 2">
    <name type="scientific">Oleispira antarctica</name>
    <dbReference type="NCBI Taxonomy" id="188908"/>
    <lineage>
        <taxon>Bacteria</taxon>
        <taxon>Pseudomonadati</taxon>
        <taxon>Pseudomonadota</taxon>
        <taxon>Gammaproteobacteria</taxon>
        <taxon>Oceanospirillales</taxon>
        <taxon>Oceanospirillaceae</taxon>
        <taxon>Oleispira</taxon>
    </lineage>
</organism>